<comment type="caution">
    <text evidence="2">The sequence shown here is derived from an EMBL/GenBank/DDBJ whole genome shotgun (WGS) entry which is preliminary data.</text>
</comment>
<name>A0AB35WSC2_9PSED</name>
<dbReference type="GO" id="GO:0015074">
    <property type="term" value="P:DNA integration"/>
    <property type="evidence" value="ECO:0007669"/>
    <property type="project" value="InterPro"/>
</dbReference>
<dbReference type="EMBL" id="JAZDQP010000009">
    <property type="protein sequence ID" value="MEE1867610.1"/>
    <property type="molecule type" value="Genomic_DNA"/>
</dbReference>
<evidence type="ECO:0000256" key="1">
    <source>
        <dbReference type="ARBA" id="ARBA00023172"/>
    </source>
</evidence>
<proteinExistence type="predicted"/>
<keyword evidence="1" id="KW-0233">DNA recombination</keyword>
<accession>A0AB35WSC2</accession>
<dbReference type="GO" id="GO:0003677">
    <property type="term" value="F:DNA binding"/>
    <property type="evidence" value="ECO:0007669"/>
    <property type="project" value="InterPro"/>
</dbReference>
<reference evidence="2 3" key="1">
    <citation type="submission" date="2024-01" db="EMBL/GenBank/DDBJ databases">
        <title>Unpublished Manusciprt.</title>
        <authorList>
            <person name="Duman M."/>
            <person name="Valdes E.G."/>
            <person name="Ajmi N."/>
            <person name="Altun S."/>
            <person name="Saticioglu I.B."/>
        </authorList>
    </citation>
    <scope>NUCLEOTIDE SEQUENCE [LARGE SCALE GENOMIC DNA]</scope>
    <source>
        <strain evidence="2 3">120P</strain>
    </source>
</reference>
<protein>
    <submittedName>
        <fullName evidence="2">Site-specific integrase</fullName>
    </submittedName>
</protein>
<gene>
    <name evidence="2" type="ORF">V0R53_14540</name>
</gene>
<sequence length="574" mass="66204">MLNASSTPNLTFPTIQLGRTETPWNLLCLLYHGGAGRPVRNVLQEIKDGKLGKPIEERIELVTKIHENLHTKLISGGSKFSAYGKISRIKSMFKWAESECLPLNIISIQSTFLAWTDYLLYRQQIRKDLSQSSAYQSGDDVGVVLDEILNRGSPLISITRLRMPRRRKTAQGIAAEKQNLAETYSFGHFLQDICDALTFDVVMRSPLPVRIPLRDGGELIEWSGYNSKSLQRHRESFKLGYRSKSQEKSFANFAAYEADGTLRTRHPLINRRIEAELLMFIGQTGMNLSQAHKLKFRHFSYTSHLDGYQIRDRKARRGGEVLFEIFKEYKPHFERYLSWRRQVCPDSDAIFPLTRTLGRPFETRPHFNLRHACKNIGIKFVSPQKLRSTRVNWLLRQTGDANLTATMAQHLKETLLEVYEHPSQQRAISEVIRFWSMNDPSLIRTESVAPGECDGNPVRSNTLSNNMLSPDCIRPSGCMCCEHHRDIDTPDYVWSLACFRHLKIIELSKLVQGKKQSEAHPAELIIERISKKLTWFDESNPLRRQWLTEALARVEEGNYHPEWHRRITSVEESP</sequence>
<dbReference type="InterPro" id="IPR013762">
    <property type="entry name" value="Integrase-like_cat_sf"/>
</dbReference>
<dbReference type="AlphaFoldDB" id="A0AB35WSC2"/>
<dbReference type="GO" id="GO:0006310">
    <property type="term" value="P:DNA recombination"/>
    <property type="evidence" value="ECO:0007669"/>
    <property type="project" value="UniProtKB-KW"/>
</dbReference>
<dbReference type="InterPro" id="IPR011010">
    <property type="entry name" value="DNA_brk_join_enz"/>
</dbReference>
<dbReference type="Proteomes" id="UP001307839">
    <property type="component" value="Unassembled WGS sequence"/>
</dbReference>
<dbReference type="SUPFAM" id="SSF56349">
    <property type="entry name" value="DNA breaking-rejoining enzymes"/>
    <property type="match status" value="1"/>
</dbReference>
<keyword evidence="3" id="KW-1185">Reference proteome</keyword>
<organism evidence="2 3">
    <name type="scientific">Pseudomonas auratipiscis</name>
    <dbReference type="NCBI Taxonomy" id="3115853"/>
    <lineage>
        <taxon>Bacteria</taxon>
        <taxon>Pseudomonadati</taxon>
        <taxon>Pseudomonadota</taxon>
        <taxon>Gammaproteobacteria</taxon>
        <taxon>Pseudomonadales</taxon>
        <taxon>Pseudomonadaceae</taxon>
        <taxon>Pseudomonas</taxon>
    </lineage>
</organism>
<evidence type="ECO:0000313" key="3">
    <source>
        <dbReference type="Proteomes" id="UP001307839"/>
    </source>
</evidence>
<dbReference type="Gene3D" id="1.10.443.10">
    <property type="entry name" value="Intergrase catalytic core"/>
    <property type="match status" value="1"/>
</dbReference>
<dbReference type="RefSeq" id="WP_302028790.1">
    <property type="nucleotide sequence ID" value="NZ_JAZDCU010000008.1"/>
</dbReference>
<evidence type="ECO:0000313" key="2">
    <source>
        <dbReference type="EMBL" id="MEE1867610.1"/>
    </source>
</evidence>